<accession>A0A3N5EBG9</accession>
<feature type="transmembrane region" description="Helical" evidence="1">
    <location>
        <begin position="21"/>
        <end position="43"/>
    </location>
</feature>
<dbReference type="OrthoDB" id="6497624at2"/>
<name>A0A3N5EBG9_9ENTR</name>
<reference evidence="2 3" key="1">
    <citation type="submission" date="2018-11" db="EMBL/GenBank/DDBJ databases">
        <title>Draft genome sequence of Buttiauxella warmboldiae CCUG 35512.</title>
        <authorList>
            <person name="Salva-Serra F."/>
            <person name="Marathe N."/>
            <person name="Moore E."/>
            <person name="Svensson L."/>
            <person name="Engstrom-Jakobsson H."/>
        </authorList>
    </citation>
    <scope>NUCLEOTIDE SEQUENCE [LARGE SCALE GENOMIC DNA]</scope>
    <source>
        <strain evidence="2 3">CCUG 35512</strain>
    </source>
</reference>
<feature type="transmembrane region" description="Helical" evidence="1">
    <location>
        <begin position="92"/>
        <end position="113"/>
    </location>
</feature>
<feature type="transmembrane region" description="Helical" evidence="1">
    <location>
        <begin position="133"/>
        <end position="152"/>
    </location>
</feature>
<feature type="transmembrane region" description="Helical" evidence="1">
    <location>
        <begin position="164"/>
        <end position="187"/>
    </location>
</feature>
<evidence type="ECO:0000256" key="1">
    <source>
        <dbReference type="SAM" id="Phobius"/>
    </source>
</evidence>
<feature type="transmembrane region" description="Helical" evidence="1">
    <location>
        <begin position="282"/>
        <end position="308"/>
    </location>
</feature>
<dbReference type="EMBL" id="RPOH01000035">
    <property type="protein sequence ID" value="RPH28132.1"/>
    <property type="molecule type" value="Genomic_DNA"/>
</dbReference>
<dbReference type="AlphaFoldDB" id="A0A3N5EBG9"/>
<dbReference type="Proteomes" id="UP000268615">
    <property type="component" value="Unassembled WGS sequence"/>
</dbReference>
<evidence type="ECO:0008006" key="4">
    <source>
        <dbReference type="Google" id="ProtNLM"/>
    </source>
</evidence>
<evidence type="ECO:0000313" key="2">
    <source>
        <dbReference type="EMBL" id="RPH28132.1"/>
    </source>
</evidence>
<keyword evidence="1" id="KW-0812">Transmembrane</keyword>
<proteinExistence type="predicted"/>
<dbReference type="RefSeq" id="WP_124024015.1">
    <property type="nucleotide sequence ID" value="NZ_RPOH01000035.1"/>
</dbReference>
<feature type="transmembrane region" description="Helical" evidence="1">
    <location>
        <begin position="49"/>
        <end position="71"/>
    </location>
</feature>
<feature type="transmembrane region" description="Helical" evidence="1">
    <location>
        <begin position="199"/>
        <end position="221"/>
    </location>
</feature>
<comment type="caution">
    <text evidence="2">The sequence shown here is derived from an EMBL/GenBank/DDBJ whole genome shotgun (WGS) entry which is preliminary data.</text>
</comment>
<keyword evidence="3" id="KW-1185">Reference proteome</keyword>
<gene>
    <name evidence="2" type="ORF">EHN07_10060</name>
</gene>
<evidence type="ECO:0000313" key="3">
    <source>
        <dbReference type="Proteomes" id="UP000268615"/>
    </source>
</evidence>
<keyword evidence="1" id="KW-1133">Transmembrane helix</keyword>
<keyword evidence="1" id="KW-0472">Membrane</keyword>
<organism evidence="2 3">
    <name type="scientific">Buttiauxella warmboldiae</name>
    <dbReference type="NCBI Taxonomy" id="82993"/>
    <lineage>
        <taxon>Bacteria</taxon>
        <taxon>Pseudomonadati</taxon>
        <taxon>Pseudomonadota</taxon>
        <taxon>Gammaproteobacteria</taxon>
        <taxon>Enterobacterales</taxon>
        <taxon>Enterobacteriaceae</taxon>
        <taxon>Buttiauxella</taxon>
    </lineage>
</organism>
<sequence length="355" mass="40897">MKYVILTTMFIAFLFNKKNNIELQTLFIYIVLVFILFCSFFHFVMSDNFYFESFILLQSIVLSILIFFVLTSSFKNNVIKYEVLSKYVIIGILLYSIFKFSLSIAIFFGVLSVDSLQYISPDFTSLGYIGVTGFNRIVGVNDFLLPFLYFFIKDSSIKHKKIVASIFIFSIFISFTRSIWFSFFFFFFLEQVFIRKKPYILFLLVIILVVIIYYFSFFTTIDLLGSIQSRLFNEGALSSSVKIEQAGLMLEQISKAPFFGGGLGSYIPDYIRNDRLKYGYEVMLLALVMQNGLFFTFLILIILGAALYKAYIINGDGFSLFSLTLFVSAGFTNPIIISSVSVYLYALYAIKFMSK</sequence>
<feature type="transmembrane region" description="Helical" evidence="1">
    <location>
        <begin position="320"/>
        <end position="348"/>
    </location>
</feature>
<protein>
    <recommendedName>
        <fullName evidence="4">O-antigen ligase domain-containing protein</fullName>
    </recommendedName>
</protein>